<dbReference type="Proteomes" id="UP000182725">
    <property type="component" value="Unassembled WGS sequence"/>
</dbReference>
<protein>
    <submittedName>
        <fullName evidence="1">Uncharacterized protein</fullName>
    </submittedName>
</protein>
<dbReference type="AlphaFoldDB" id="A0A1H5LEK1"/>
<dbReference type="RefSeq" id="WP_074711788.1">
    <property type="nucleotide sequence ID" value="NZ_FNTV01000001.1"/>
</dbReference>
<evidence type="ECO:0000313" key="1">
    <source>
        <dbReference type="EMBL" id="SEE75492.1"/>
    </source>
</evidence>
<dbReference type="EMBL" id="FNTV01000001">
    <property type="protein sequence ID" value="SEE75492.1"/>
    <property type="molecule type" value="Genomic_DNA"/>
</dbReference>
<name>A0A1H5LEK1_9MICC</name>
<evidence type="ECO:0000313" key="2">
    <source>
        <dbReference type="Proteomes" id="UP000182725"/>
    </source>
</evidence>
<accession>A0A1H5LEK1</accession>
<organism evidence="1 2">
    <name type="scientific">Arthrobacter alpinus</name>
    <dbReference type="NCBI Taxonomy" id="656366"/>
    <lineage>
        <taxon>Bacteria</taxon>
        <taxon>Bacillati</taxon>
        <taxon>Actinomycetota</taxon>
        <taxon>Actinomycetes</taxon>
        <taxon>Micrococcales</taxon>
        <taxon>Micrococcaceae</taxon>
        <taxon>Arthrobacter</taxon>
    </lineage>
</organism>
<proteinExistence type="predicted"/>
<gene>
    <name evidence="1" type="ORF">SAMN04489740_2429</name>
</gene>
<reference evidence="1 2" key="1">
    <citation type="submission" date="2016-10" db="EMBL/GenBank/DDBJ databases">
        <authorList>
            <person name="de Groot N.N."/>
        </authorList>
    </citation>
    <scope>NUCLEOTIDE SEQUENCE [LARGE SCALE GENOMIC DNA]</scope>
    <source>
        <strain evidence="1 2">DSM 22274</strain>
    </source>
</reference>
<sequence>MKTGPTFGDAEKILQAPAPEIHCSECNTAEYLTMESIQALSSKRDGWMAVDYSCGKCESYYAHDVSVEAVMAFTGVHLPGVGASG</sequence>